<reference evidence="1 2" key="1">
    <citation type="submission" date="2018-05" db="EMBL/GenBank/DDBJ databases">
        <title>Evolution of GPA BGCs.</title>
        <authorList>
            <person name="Waglechner N."/>
            <person name="Wright G.D."/>
        </authorList>
    </citation>
    <scope>NUCLEOTIDE SEQUENCE [LARGE SCALE GENOMIC DNA]</scope>
    <source>
        <strain evidence="1 2">DSM 5908</strain>
    </source>
</reference>
<dbReference type="EMBL" id="QHHU01000135">
    <property type="protein sequence ID" value="RSM34602.1"/>
    <property type="molecule type" value="Genomic_DNA"/>
</dbReference>
<accession>A0A428VUV8</accession>
<keyword evidence="2" id="KW-1185">Reference proteome</keyword>
<evidence type="ECO:0000313" key="2">
    <source>
        <dbReference type="Proteomes" id="UP000286716"/>
    </source>
</evidence>
<protein>
    <submittedName>
        <fullName evidence="1">Uncharacterized protein</fullName>
    </submittedName>
</protein>
<name>A0A428VUV8_AMYBA</name>
<comment type="caution">
    <text evidence="1">The sequence shown here is derived from an EMBL/GenBank/DDBJ whole genome shotgun (WGS) entry which is preliminary data.</text>
</comment>
<dbReference type="Proteomes" id="UP000286716">
    <property type="component" value="Unassembled WGS sequence"/>
</dbReference>
<evidence type="ECO:0000313" key="1">
    <source>
        <dbReference type="EMBL" id="RSM34602.1"/>
    </source>
</evidence>
<organism evidence="1 2">
    <name type="scientific">Amycolatopsis balhimycina DSM 5908</name>
    <dbReference type="NCBI Taxonomy" id="1081091"/>
    <lineage>
        <taxon>Bacteria</taxon>
        <taxon>Bacillati</taxon>
        <taxon>Actinomycetota</taxon>
        <taxon>Actinomycetes</taxon>
        <taxon>Pseudonocardiales</taxon>
        <taxon>Pseudonocardiaceae</taxon>
        <taxon>Amycolatopsis</taxon>
    </lineage>
</organism>
<dbReference type="AlphaFoldDB" id="A0A428VUV8"/>
<gene>
    <name evidence="1" type="ORF">DMA12_47665</name>
</gene>
<sequence>MRYHEPVHKALKAADDLTALIQADFDLTRGGCAWWHGYGLDIDAVTGIMDYLYGLVSGVRENLRIGAIHLYDLRQCRFSDDRWTIEQFKNGAGRSRSLVRGDQEARREARIDAHTAGVLRAAGSALDNLAGIVVAVGGFDTELVKADLGKLLPLTDGPDYPGPDVRGQLKLQKRKVLDPTDKQGVLLRAVRSSLQHAGPEGWLDWTRWSRNDRVHRGARITVNYIHKDKIARPLPRQPDYPEAHAYRTARDPHKLFLEEDALDTLAGIVDSLNSAIVGSFLACEALWTYRRDHPDQIVQPAGQWSNKPPRDVAFNGYQPGSATLPKDSVALVSPETGARFQASRLLDGQSPTR</sequence>
<proteinExistence type="predicted"/>